<dbReference type="Proteomes" id="UP001564408">
    <property type="component" value="Unassembled WGS sequence"/>
</dbReference>
<sequence>MGPLPPFQVTVDSKGWLCVLDIRLALATQGPMLALRLAEELRVCLVPRLWSILDNTAHYQRCPADLLTDPFASSPGRAPDPRALAQWERVRLDLGLSAVKLYWAGDAMHESRLPKEVDAEVIERFERLGAALERRLLHVSPDMEPALPLLGGAMDATALAAAMARYRPLILTLAEPDQGVPALASLLATCGIESHEVGAVASQPLRRLLTPVLARSGVLELCWTGLDLTFVHLVAPRAFLPEIPGEPAPDLGADRLSDSADDLWQDATAFWYRLP</sequence>
<proteinExistence type="predicted"/>
<dbReference type="EMBL" id="JBDKXB010000004">
    <property type="protein sequence ID" value="MEY6431830.1"/>
    <property type="molecule type" value="Genomic_DNA"/>
</dbReference>
<evidence type="ECO:0000313" key="2">
    <source>
        <dbReference type="Proteomes" id="UP001564408"/>
    </source>
</evidence>
<keyword evidence="2" id="KW-1185">Reference proteome</keyword>
<accession>A0ABV4BHD6</accession>
<protein>
    <submittedName>
        <fullName evidence="1">Uncharacterized protein</fullName>
    </submittedName>
</protein>
<dbReference type="RefSeq" id="WP_369666209.1">
    <property type="nucleotide sequence ID" value="NZ_JBDKXB010000004.1"/>
</dbReference>
<gene>
    <name evidence="1" type="ORF">ABC977_05330</name>
</gene>
<reference evidence="1 2" key="1">
    <citation type="submission" date="2024-05" db="EMBL/GenBank/DDBJ databases">
        <title>Genome Sequence and Characterization of the New Strain Purple Sulfur Bacterium of Genus Thioalkalicoccus.</title>
        <authorList>
            <person name="Bryantseva I.A."/>
            <person name="Kyndt J.A."/>
            <person name="Imhoff J.F."/>
        </authorList>
    </citation>
    <scope>NUCLEOTIDE SEQUENCE [LARGE SCALE GENOMIC DNA]</scope>
    <source>
        <strain evidence="1 2">Um2</strain>
    </source>
</reference>
<name>A0ABV4BHD6_9GAMM</name>
<evidence type="ECO:0000313" key="1">
    <source>
        <dbReference type="EMBL" id="MEY6431830.1"/>
    </source>
</evidence>
<comment type="caution">
    <text evidence="1">The sequence shown here is derived from an EMBL/GenBank/DDBJ whole genome shotgun (WGS) entry which is preliminary data.</text>
</comment>
<organism evidence="1 2">
    <name type="scientific">Thioalkalicoccus limnaeus</name>
    <dbReference type="NCBI Taxonomy" id="120681"/>
    <lineage>
        <taxon>Bacteria</taxon>
        <taxon>Pseudomonadati</taxon>
        <taxon>Pseudomonadota</taxon>
        <taxon>Gammaproteobacteria</taxon>
        <taxon>Chromatiales</taxon>
        <taxon>Chromatiaceae</taxon>
        <taxon>Thioalkalicoccus</taxon>
    </lineage>
</organism>